<name>A0ABZ2XIZ6_9RHOO</name>
<keyword evidence="2" id="KW-1185">Reference proteome</keyword>
<sequence length="59" mass="6432">MRLAALAERLENILLRRIAGEDVNIPVDLRAELAAAFGLAWKSAEVAWREAGCELPGQS</sequence>
<proteinExistence type="predicted"/>
<protein>
    <submittedName>
        <fullName evidence="1">Uncharacterized protein</fullName>
    </submittedName>
</protein>
<dbReference type="Proteomes" id="UP001479520">
    <property type="component" value="Chromosome"/>
</dbReference>
<dbReference type="EMBL" id="CP151406">
    <property type="protein sequence ID" value="WZJ22579.1"/>
    <property type="molecule type" value="Genomic_DNA"/>
</dbReference>
<accession>A0ABZ2XIZ6</accession>
<organism evidence="1 2">
    <name type="scientific">Azonexus hydrophilus</name>
    <dbReference type="NCBI Taxonomy" id="418702"/>
    <lineage>
        <taxon>Bacteria</taxon>
        <taxon>Pseudomonadati</taxon>
        <taxon>Pseudomonadota</taxon>
        <taxon>Betaproteobacteria</taxon>
        <taxon>Rhodocyclales</taxon>
        <taxon>Azonexaceae</taxon>
        <taxon>Azonexus</taxon>
    </lineage>
</organism>
<gene>
    <name evidence="1" type="ORF">AADV58_05370</name>
</gene>
<evidence type="ECO:0000313" key="1">
    <source>
        <dbReference type="EMBL" id="WZJ22579.1"/>
    </source>
</evidence>
<evidence type="ECO:0000313" key="2">
    <source>
        <dbReference type="Proteomes" id="UP001479520"/>
    </source>
</evidence>
<reference evidence="1 2" key="1">
    <citation type="submission" date="2024-04" db="EMBL/GenBank/DDBJ databases">
        <title>Dissimilatory iodate-reducing microorganisms contribute to the enrichment of iodine in groundwater.</title>
        <authorList>
            <person name="Jiang Z."/>
        </authorList>
    </citation>
    <scope>NUCLEOTIDE SEQUENCE [LARGE SCALE GENOMIC DNA]</scope>
    <source>
        <strain evidence="1 2">NCP973</strain>
    </source>
</reference>